<comment type="caution">
    <text evidence="1">The sequence shown here is derived from an EMBL/GenBank/DDBJ whole genome shotgun (WGS) entry which is preliminary data.</text>
</comment>
<proteinExistence type="predicted"/>
<dbReference type="Proteomes" id="UP000698924">
    <property type="component" value="Unassembled WGS sequence"/>
</dbReference>
<reference evidence="1 2" key="1">
    <citation type="journal article" date="2021" name="Sci. Rep.">
        <title>The distribution of antibiotic resistance genes in chicken gut microbiota commensals.</title>
        <authorList>
            <person name="Juricova H."/>
            <person name="Matiasovicova J."/>
            <person name="Kubasova T."/>
            <person name="Cejkova D."/>
            <person name="Rychlik I."/>
        </authorList>
    </citation>
    <scope>NUCLEOTIDE SEQUENCE [LARGE SCALE GENOMIC DNA]</scope>
    <source>
        <strain evidence="1 2">An421</strain>
    </source>
</reference>
<protein>
    <submittedName>
        <fullName evidence="1">Uncharacterized protein</fullName>
    </submittedName>
</protein>
<keyword evidence="2" id="KW-1185">Reference proteome</keyword>
<name>A0AA40ZR97_9BACT</name>
<accession>A0AA40ZR97</accession>
<evidence type="ECO:0000313" key="1">
    <source>
        <dbReference type="EMBL" id="MBM6856496.1"/>
    </source>
</evidence>
<sequence>MKGELYINGIDAYDTWGISMTDTSLSALMTPAPNKEYIENSSRLEHGKKVITDNAKVDERSLSLEIHLTAPTKELFFERYLSFCEELKKGSLEIKTSYQKDLVYRMIYKSCSQFSQFMQGIGKFTLKLEEPNPENRNLQ</sequence>
<dbReference type="RefSeq" id="WP_204970985.1">
    <property type="nucleotide sequence ID" value="NZ_JAAZTS010000002.1"/>
</dbReference>
<evidence type="ECO:0000313" key="2">
    <source>
        <dbReference type="Proteomes" id="UP000698924"/>
    </source>
</evidence>
<gene>
    <name evidence="1" type="ORF">H6D15_02570</name>
</gene>
<dbReference type="AlphaFoldDB" id="A0AA40ZR97"/>
<organism evidence="1 2">
    <name type="scientific">Caecibacteroides pullorum</name>
    <dbReference type="NCBI Taxonomy" id="2725562"/>
    <lineage>
        <taxon>Bacteria</taxon>
        <taxon>Pseudomonadati</taxon>
        <taxon>Bacteroidota</taxon>
        <taxon>Bacteroidia</taxon>
        <taxon>Bacteroidales</taxon>
        <taxon>Bacteroidaceae</taxon>
        <taxon>Caecibacteroides</taxon>
    </lineage>
</organism>
<dbReference type="EMBL" id="JACJMO010000002">
    <property type="protein sequence ID" value="MBM6856496.1"/>
    <property type="molecule type" value="Genomic_DNA"/>
</dbReference>